<evidence type="ECO:0000313" key="2">
    <source>
        <dbReference type="EMBL" id="SJZ45642.1"/>
    </source>
</evidence>
<dbReference type="AlphaFoldDB" id="A0A1T4KT85"/>
<dbReference type="RefSeq" id="WP_078930056.1">
    <property type="nucleotide sequence ID" value="NZ_FUXC01000001.1"/>
</dbReference>
<keyword evidence="3" id="KW-1185">Reference proteome</keyword>
<dbReference type="Proteomes" id="UP000190395">
    <property type="component" value="Unassembled WGS sequence"/>
</dbReference>
<evidence type="ECO:0000256" key="1">
    <source>
        <dbReference type="SAM" id="MobiDB-lite"/>
    </source>
</evidence>
<name>A0A1T4KT85_9SPIR</name>
<sequence>MKALLVADNQIAIDNISQVLETAGYDVIIYKWLLKALDNVEEIAPHLIIVSTKDYPRHWKTLTQYAQTVCTSYKPQVILYSEGGLEDEEAQKAKVLNVRGIFESVDVKGLDEFRKILTKETDIYSGKLLSDDGIPTVGNLLNNSEDDEKTETETSIQNTQNKEENCEKSEIDELLKNATEILNSQESENVQQKSENIQPDENSSGNETSQPENEENNKPSDFSDIVKSGEEIKSITCTFMFENPVSGKLITGYACNFDGKTFEFNADIPDFVKNLYSGIEIENCSLKTKENTKNVHTIVKQNEENMILELC</sequence>
<protein>
    <recommendedName>
        <fullName evidence="4">Response regulatory domain-containing protein</fullName>
    </recommendedName>
</protein>
<proteinExistence type="predicted"/>
<dbReference type="EMBL" id="FUXC01000001">
    <property type="protein sequence ID" value="SJZ45642.1"/>
    <property type="molecule type" value="Genomic_DNA"/>
</dbReference>
<evidence type="ECO:0000313" key="3">
    <source>
        <dbReference type="Proteomes" id="UP000190395"/>
    </source>
</evidence>
<dbReference type="SUPFAM" id="SSF52172">
    <property type="entry name" value="CheY-like"/>
    <property type="match status" value="1"/>
</dbReference>
<gene>
    <name evidence="2" type="ORF">SAMN02745152_00301</name>
</gene>
<feature type="compositionally biased region" description="Polar residues" evidence="1">
    <location>
        <begin position="185"/>
        <end position="211"/>
    </location>
</feature>
<evidence type="ECO:0008006" key="4">
    <source>
        <dbReference type="Google" id="ProtNLM"/>
    </source>
</evidence>
<reference evidence="2 3" key="1">
    <citation type="submission" date="2017-02" db="EMBL/GenBank/DDBJ databases">
        <authorList>
            <person name="Peterson S.W."/>
        </authorList>
    </citation>
    <scope>NUCLEOTIDE SEQUENCE [LARGE SCALE GENOMIC DNA]</scope>
    <source>
        <strain evidence="2 3">ATCC BAA-909</strain>
    </source>
</reference>
<dbReference type="OrthoDB" id="359116at2"/>
<accession>A0A1T4KT85</accession>
<dbReference type="GeneID" id="303366578"/>
<feature type="region of interest" description="Disordered" evidence="1">
    <location>
        <begin position="185"/>
        <end position="224"/>
    </location>
</feature>
<dbReference type="InterPro" id="IPR011006">
    <property type="entry name" value="CheY-like_superfamily"/>
</dbReference>
<dbReference type="STRING" id="225004.SAMN02745152_00301"/>
<organism evidence="2 3">
    <name type="scientific">Treponema berlinense</name>
    <dbReference type="NCBI Taxonomy" id="225004"/>
    <lineage>
        <taxon>Bacteria</taxon>
        <taxon>Pseudomonadati</taxon>
        <taxon>Spirochaetota</taxon>
        <taxon>Spirochaetia</taxon>
        <taxon>Spirochaetales</taxon>
        <taxon>Treponemataceae</taxon>
        <taxon>Treponema</taxon>
    </lineage>
</organism>
<feature type="region of interest" description="Disordered" evidence="1">
    <location>
        <begin position="135"/>
        <end position="168"/>
    </location>
</feature>